<dbReference type="PROSITE" id="PS51083">
    <property type="entry name" value="ZF_HIT"/>
    <property type="match status" value="1"/>
</dbReference>
<evidence type="ECO:0000256" key="12">
    <source>
        <dbReference type="ARBA" id="ARBA00077531"/>
    </source>
</evidence>
<comment type="subunit">
    <text evidence="10">Interacts with FBL, SNU13, NOP58, NUFIP1, RUVBL1, RUVBL2 and TAF9. Interacts (via HIT-type zinc finger) with the RUVBL1/RUVBL2 complex in the presence of ADP.</text>
</comment>
<sequence>MCSAISPTTGVMSNAKSQDDNSCQEEESRAKKRKISLANCSVCGSEEAKYRCPACLTHSCSLLCVKKHKGDSGCSGVRNKTAFVTLSLFDEMTLLNDYRFLEDTGRFADGANRDNLIRTPRSTLKTKKLASNARKMNITLRFLPITFTKSKENSTFFFTKYHNLDIQKSLRDNLSYKTLIEYPVLHVVLKDYWKDYPLKGPGSRIPGGTDIWTGTSETSPETKPPQEKKAKKEAGKEELEEGELTDSSDEDEEEGNTVQNNPCNKGCDGAKSSADDMDFTEDELADSVDKVVDDSNNKHSDSSRDQCINKDITGSTDENRAVSESAEISVTKEDALKESGSVSTHHCSDENESANTTDSCGLE</sequence>
<gene>
    <name evidence="16" type="ORF">FSCOSCO3_A016333</name>
</gene>
<organism evidence="16 17">
    <name type="scientific">Scomber scombrus</name>
    <name type="common">Atlantic mackerel</name>
    <name type="synonym">Scomber vernalis</name>
    <dbReference type="NCBI Taxonomy" id="13677"/>
    <lineage>
        <taxon>Eukaryota</taxon>
        <taxon>Metazoa</taxon>
        <taxon>Chordata</taxon>
        <taxon>Craniata</taxon>
        <taxon>Vertebrata</taxon>
        <taxon>Euteleostomi</taxon>
        <taxon>Actinopterygii</taxon>
        <taxon>Neopterygii</taxon>
        <taxon>Teleostei</taxon>
        <taxon>Neoteleostei</taxon>
        <taxon>Acanthomorphata</taxon>
        <taxon>Pelagiaria</taxon>
        <taxon>Scombriformes</taxon>
        <taxon>Scombridae</taxon>
        <taxon>Scomber</taxon>
    </lineage>
</organism>
<dbReference type="SUPFAM" id="SSF144232">
    <property type="entry name" value="HIT/MYND zinc finger-like"/>
    <property type="match status" value="1"/>
</dbReference>
<evidence type="ECO:0000256" key="11">
    <source>
        <dbReference type="ARBA" id="ARBA00068630"/>
    </source>
</evidence>
<dbReference type="GO" id="GO:0048254">
    <property type="term" value="P:snoRNA localization"/>
    <property type="evidence" value="ECO:0007669"/>
    <property type="project" value="TreeGrafter"/>
</dbReference>
<feature type="compositionally biased region" description="Acidic residues" evidence="14">
    <location>
        <begin position="275"/>
        <end position="286"/>
    </location>
</feature>
<dbReference type="GO" id="GO:0070761">
    <property type="term" value="C:pre-snoRNP complex"/>
    <property type="evidence" value="ECO:0007669"/>
    <property type="project" value="TreeGrafter"/>
</dbReference>
<dbReference type="GO" id="GO:0005634">
    <property type="term" value="C:nucleus"/>
    <property type="evidence" value="ECO:0007669"/>
    <property type="project" value="TreeGrafter"/>
</dbReference>
<feature type="region of interest" description="Disordered" evidence="14">
    <location>
        <begin position="204"/>
        <end position="363"/>
    </location>
</feature>
<dbReference type="GO" id="GO:0000492">
    <property type="term" value="P:box C/D snoRNP assembly"/>
    <property type="evidence" value="ECO:0007669"/>
    <property type="project" value="TreeGrafter"/>
</dbReference>
<comment type="caution">
    <text evidence="16">The sequence shown here is derived from an EMBL/GenBank/DDBJ whole genome shotgun (WGS) entry which is preliminary data.</text>
</comment>
<feature type="compositionally biased region" description="Basic and acidic residues" evidence="14">
    <location>
        <begin position="287"/>
        <end position="308"/>
    </location>
</feature>
<feature type="domain" description="HIT-type" evidence="15">
    <location>
        <begin position="40"/>
        <end position="74"/>
    </location>
</feature>
<keyword evidence="5 13" id="KW-0863">Zinc-finger</keyword>
<evidence type="ECO:0000313" key="17">
    <source>
        <dbReference type="Proteomes" id="UP001314229"/>
    </source>
</evidence>
<feature type="compositionally biased region" description="Basic and acidic residues" evidence="14">
    <location>
        <begin position="224"/>
        <end position="237"/>
    </location>
</feature>
<evidence type="ECO:0000256" key="8">
    <source>
        <dbReference type="ARBA" id="ARBA00049598"/>
    </source>
</evidence>
<dbReference type="PANTHER" id="PTHR13483">
    <property type="entry name" value="BOX C_D SNORNA PROTEIN 1-RELATED"/>
    <property type="match status" value="1"/>
</dbReference>
<dbReference type="Pfam" id="PF25790">
    <property type="entry name" value="BCD1"/>
    <property type="match status" value="1"/>
</dbReference>
<name>A0AAV1PHJ3_SCOSC</name>
<evidence type="ECO:0000259" key="15">
    <source>
        <dbReference type="PROSITE" id="PS51083"/>
    </source>
</evidence>
<evidence type="ECO:0000256" key="5">
    <source>
        <dbReference type="ARBA" id="ARBA00022771"/>
    </source>
</evidence>
<dbReference type="InterPro" id="IPR007529">
    <property type="entry name" value="Znf_HIT"/>
</dbReference>
<keyword evidence="7" id="KW-0832">Ubl conjugation</keyword>
<keyword evidence="4" id="KW-0479">Metal-binding</keyword>
<dbReference type="Gene3D" id="3.30.60.190">
    <property type="match status" value="1"/>
</dbReference>
<accession>A0AAV1PHJ3</accession>
<evidence type="ECO:0000256" key="13">
    <source>
        <dbReference type="PROSITE-ProRule" id="PRU00453"/>
    </source>
</evidence>
<evidence type="ECO:0000256" key="2">
    <source>
        <dbReference type="ARBA" id="ARBA00022517"/>
    </source>
</evidence>
<dbReference type="InterPro" id="IPR057721">
    <property type="entry name" value="BCD1_alpha/beta"/>
</dbReference>
<comment type="function">
    <text evidence="8">Required for box C/D snoRNAs accumulation involved in snoRNA processing, snoRNA transport to the nucleolus and ribosome biogenesis.</text>
</comment>
<keyword evidence="2" id="KW-0690">Ribosome biogenesis</keyword>
<protein>
    <recommendedName>
        <fullName evidence="11">Box C/D snoRNA protein 1</fullName>
    </recommendedName>
    <alternativeName>
        <fullName evidence="12">Zinc finger HIT domain-containing protein 6</fullName>
    </alternativeName>
</protein>
<feature type="compositionally biased region" description="Acidic residues" evidence="14">
    <location>
        <begin position="238"/>
        <end position="255"/>
    </location>
</feature>
<dbReference type="PANTHER" id="PTHR13483:SF3">
    <property type="entry name" value="BOX C_D SNORNA PROTEIN 1"/>
    <property type="match status" value="1"/>
</dbReference>
<feature type="compositionally biased region" description="Polar residues" evidence="14">
    <location>
        <begin position="1"/>
        <end position="16"/>
    </location>
</feature>
<feature type="compositionally biased region" description="Polar residues" evidence="14">
    <location>
        <begin position="353"/>
        <end position="363"/>
    </location>
</feature>
<dbReference type="FunFam" id="3.30.60.190:FF:000001">
    <property type="entry name" value="box C/D snoRNA protein 1"/>
    <property type="match status" value="1"/>
</dbReference>
<proteinExistence type="inferred from homology"/>
<dbReference type="GO" id="GO:0000463">
    <property type="term" value="P:maturation of LSU-rRNA from tricistronic rRNA transcript (SSU-rRNA, 5.8S rRNA, LSU-rRNA)"/>
    <property type="evidence" value="ECO:0007669"/>
    <property type="project" value="TreeGrafter"/>
</dbReference>
<dbReference type="EMBL" id="CAWUFR010000176">
    <property type="protein sequence ID" value="CAK6971376.1"/>
    <property type="molecule type" value="Genomic_DNA"/>
</dbReference>
<evidence type="ECO:0000313" key="16">
    <source>
        <dbReference type="EMBL" id="CAK6971376.1"/>
    </source>
</evidence>
<dbReference type="InterPro" id="IPR051639">
    <property type="entry name" value="BCD1"/>
</dbReference>
<comment type="similarity">
    <text evidence="9">Belongs to the BCD1 family.</text>
</comment>
<dbReference type="CDD" id="cd23023">
    <property type="entry name" value="zf-HIT_BCD1"/>
    <property type="match status" value="1"/>
</dbReference>
<dbReference type="AlphaFoldDB" id="A0AAV1PHJ3"/>
<reference evidence="16 17" key="1">
    <citation type="submission" date="2024-01" db="EMBL/GenBank/DDBJ databases">
        <authorList>
            <person name="Alioto T."/>
            <person name="Alioto T."/>
            <person name="Gomez Garrido J."/>
        </authorList>
    </citation>
    <scope>NUCLEOTIDE SEQUENCE [LARGE SCALE GENOMIC DNA]</scope>
</reference>
<evidence type="ECO:0000256" key="3">
    <source>
        <dbReference type="ARBA" id="ARBA00022553"/>
    </source>
</evidence>
<evidence type="ECO:0000256" key="14">
    <source>
        <dbReference type="SAM" id="MobiDB-lite"/>
    </source>
</evidence>
<keyword evidence="3" id="KW-0597">Phosphoprotein</keyword>
<evidence type="ECO:0000256" key="7">
    <source>
        <dbReference type="ARBA" id="ARBA00022843"/>
    </source>
</evidence>
<evidence type="ECO:0000256" key="6">
    <source>
        <dbReference type="ARBA" id="ARBA00022833"/>
    </source>
</evidence>
<dbReference type="GO" id="GO:0008270">
    <property type="term" value="F:zinc ion binding"/>
    <property type="evidence" value="ECO:0007669"/>
    <property type="project" value="UniProtKB-UniRule"/>
</dbReference>
<dbReference type="Proteomes" id="UP001314229">
    <property type="component" value="Unassembled WGS sequence"/>
</dbReference>
<feature type="region of interest" description="Disordered" evidence="14">
    <location>
        <begin position="1"/>
        <end position="23"/>
    </location>
</feature>
<keyword evidence="17" id="KW-1185">Reference proteome</keyword>
<evidence type="ECO:0000256" key="1">
    <source>
        <dbReference type="ARBA" id="ARBA00022499"/>
    </source>
</evidence>
<keyword evidence="1" id="KW-1017">Isopeptide bond</keyword>
<evidence type="ECO:0000256" key="10">
    <source>
        <dbReference type="ARBA" id="ARBA00061949"/>
    </source>
</evidence>
<evidence type="ECO:0000256" key="9">
    <source>
        <dbReference type="ARBA" id="ARBA00049654"/>
    </source>
</evidence>
<evidence type="ECO:0000256" key="4">
    <source>
        <dbReference type="ARBA" id="ARBA00022723"/>
    </source>
</evidence>
<keyword evidence="6" id="KW-0862">Zinc</keyword>
<dbReference type="Pfam" id="PF04438">
    <property type="entry name" value="zf-HIT"/>
    <property type="match status" value="1"/>
</dbReference>